<sequence>MKQVKIISICAILTALTACSVSPEQCDPSVETSVWNKMACTSSGTYDHRVQQKEQALQSEQATNATLNQTYANTQQQVTASQRKVAQKKAELAKLNKSVTAYTAQLKQKAKGKEDVLAEIKKVEQELNNINSSSAIDEAKQAEIKALKHKLEVLQAASGI</sequence>
<keyword evidence="1" id="KW-0175">Coiled coil</keyword>
<dbReference type="RefSeq" id="WP_065239707.1">
    <property type="nucleotide sequence ID" value="NZ_JTJM01000042.1"/>
</dbReference>
<dbReference type="EMBL" id="JTJM01000042">
    <property type="protein sequence ID" value="OBW91063.1"/>
    <property type="molecule type" value="Genomic_DNA"/>
</dbReference>
<accession>A0A1A7NN73</accession>
<dbReference type="OrthoDB" id="8641858at2"/>
<keyword evidence="2" id="KW-0732">Signal</keyword>
<feature type="chain" id="PRO_5008358688" description="Lipoprotein" evidence="2">
    <location>
        <begin position="21"/>
        <end position="160"/>
    </location>
</feature>
<organism evidence="3 4">
    <name type="scientific">Gallibacterium genomosp. 3</name>
    <dbReference type="NCBI Taxonomy" id="505345"/>
    <lineage>
        <taxon>Bacteria</taxon>
        <taxon>Pseudomonadati</taxon>
        <taxon>Pseudomonadota</taxon>
        <taxon>Gammaproteobacteria</taxon>
        <taxon>Pasteurellales</taxon>
        <taxon>Pasteurellaceae</taxon>
        <taxon>Gallibacterium</taxon>
    </lineage>
</organism>
<dbReference type="PATRIC" id="fig|505345.7.peg.1713"/>
<evidence type="ECO:0000313" key="4">
    <source>
        <dbReference type="Proteomes" id="UP000243558"/>
    </source>
</evidence>
<comment type="caution">
    <text evidence="3">The sequence shown here is derived from an EMBL/GenBank/DDBJ whole genome shotgun (WGS) entry which is preliminary data.</text>
</comment>
<keyword evidence="4" id="KW-1185">Reference proteome</keyword>
<dbReference type="AlphaFoldDB" id="A0A1A7NN73"/>
<evidence type="ECO:0008006" key="5">
    <source>
        <dbReference type="Google" id="ProtNLM"/>
    </source>
</evidence>
<dbReference type="Proteomes" id="UP000243558">
    <property type="component" value="Unassembled WGS sequence"/>
</dbReference>
<protein>
    <recommendedName>
        <fullName evidence="5">Lipoprotein</fullName>
    </recommendedName>
</protein>
<reference evidence="3 4" key="1">
    <citation type="submission" date="2014-11" db="EMBL/GenBank/DDBJ databases">
        <title>Pan-genome of Gallibacterium spp.</title>
        <authorList>
            <person name="Kudirkiene E."/>
            <person name="Bojesen A.M."/>
        </authorList>
    </citation>
    <scope>NUCLEOTIDE SEQUENCE [LARGE SCALE GENOMIC DNA]</scope>
    <source>
        <strain evidence="3 4">F151</strain>
    </source>
</reference>
<evidence type="ECO:0000256" key="1">
    <source>
        <dbReference type="SAM" id="Coils"/>
    </source>
</evidence>
<gene>
    <name evidence="3" type="ORF">QV01_08630</name>
</gene>
<evidence type="ECO:0000256" key="2">
    <source>
        <dbReference type="SAM" id="SignalP"/>
    </source>
</evidence>
<proteinExistence type="predicted"/>
<name>A0A1A7NN73_9PAST</name>
<feature type="coiled-coil region" evidence="1">
    <location>
        <begin position="50"/>
        <end position="157"/>
    </location>
</feature>
<dbReference type="PROSITE" id="PS51257">
    <property type="entry name" value="PROKAR_LIPOPROTEIN"/>
    <property type="match status" value="1"/>
</dbReference>
<feature type="signal peptide" evidence="2">
    <location>
        <begin position="1"/>
        <end position="20"/>
    </location>
</feature>
<evidence type="ECO:0000313" key="3">
    <source>
        <dbReference type="EMBL" id="OBW91063.1"/>
    </source>
</evidence>